<sequence length="144" mass="16073">MTPHQPVRKFLTLGRIIFVVAAVALLQACVAPPVAVDMADNWKPLNSLDTEPQEIPLKEEVALHKFQMLPTDSSLRNMLERWAKESDGALDWQYPTDLTLVSGLSAIKDNNLQRALGVVRRTYAAQKVRVQVSPNKSMLVTKLP</sequence>
<protein>
    <recommendedName>
        <fullName evidence="4">Toxin co-regulated pilus biosynthesis protein Q C-terminal domain-containing protein</fullName>
    </recommendedName>
</protein>
<keyword evidence="1" id="KW-0732">Signal</keyword>
<gene>
    <name evidence="2" type="ORF">LPB072_11895</name>
</gene>
<dbReference type="Proteomes" id="UP000185680">
    <property type="component" value="Chromosome"/>
</dbReference>
<dbReference type="KEGG" id="hyl:LPB072_11895"/>
<evidence type="ECO:0008006" key="4">
    <source>
        <dbReference type="Google" id="ProtNLM"/>
    </source>
</evidence>
<evidence type="ECO:0000256" key="1">
    <source>
        <dbReference type="SAM" id="SignalP"/>
    </source>
</evidence>
<dbReference type="STRING" id="1763535.LPB072_11895"/>
<evidence type="ECO:0000313" key="2">
    <source>
        <dbReference type="EMBL" id="AOW13450.1"/>
    </source>
</evidence>
<evidence type="ECO:0000313" key="3">
    <source>
        <dbReference type="Proteomes" id="UP000185680"/>
    </source>
</evidence>
<name>A0A1D8NWG5_9BURK</name>
<proteinExistence type="predicted"/>
<organism evidence="2 3">
    <name type="scientific">Hydrogenophaga crassostreae</name>
    <dbReference type="NCBI Taxonomy" id="1763535"/>
    <lineage>
        <taxon>Bacteria</taxon>
        <taxon>Pseudomonadati</taxon>
        <taxon>Pseudomonadota</taxon>
        <taxon>Betaproteobacteria</taxon>
        <taxon>Burkholderiales</taxon>
        <taxon>Comamonadaceae</taxon>
        <taxon>Hydrogenophaga</taxon>
    </lineage>
</organism>
<feature type="chain" id="PRO_5009110669" description="Toxin co-regulated pilus biosynthesis protein Q C-terminal domain-containing protein" evidence="1">
    <location>
        <begin position="36"/>
        <end position="144"/>
    </location>
</feature>
<dbReference type="AlphaFoldDB" id="A0A1D8NWG5"/>
<accession>A0A1D8NWG5</accession>
<feature type="signal peptide" evidence="1">
    <location>
        <begin position="1"/>
        <end position="35"/>
    </location>
</feature>
<dbReference type="Gene3D" id="3.55.50.70">
    <property type="match status" value="1"/>
</dbReference>
<dbReference type="EMBL" id="CP017476">
    <property type="protein sequence ID" value="AOW13450.1"/>
    <property type="molecule type" value="Genomic_DNA"/>
</dbReference>
<reference evidence="2 3" key="1">
    <citation type="submission" date="2016-10" db="EMBL/GenBank/DDBJ databases">
        <title>Hydorgenophaga sp. LPB0072 isolated from gastropod.</title>
        <authorList>
            <person name="Kim E."/>
            <person name="Yi H."/>
        </authorList>
    </citation>
    <scope>NUCLEOTIDE SEQUENCE [LARGE SCALE GENOMIC DNA]</scope>
    <source>
        <strain evidence="2 3">LPB0072</strain>
    </source>
</reference>